<comment type="similarity">
    <text evidence="2">Belongs to the TBP family.</text>
</comment>
<keyword evidence="15" id="KW-1185">Reference proteome</keyword>
<dbReference type="SUPFAM" id="SSF55945">
    <property type="entry name" value="TATA-box binding protein-like"/>
    <property type="match status" value="1"/>
</dbReference>
<keyword evidence="7" id="KW-0443">Lipid metabolism</keyword>
<dbReference type="Gene3D" id="3.30.310.10">
    <property type="entry name" value="TATA-Binding Protein"/>
    <property type="match status" value="1"/>
</dbReference>
<dbReference type="CDD" id="cd23995">
    <property type="entry name" value="Seipin_BSCL2_like"/>
    <property type="match status" value="1"/>
</dbReference>
<dbReference type="InterPro" id="IPR009617">
    <property type="entry name" value="Seipin"/>
</dbReference>
<evidence type="ECO:0000256" key="9">
    <source>
        <dbReference type="ARBA" id="ARBA00023136"/>
    </source>
</evidence>
<dbReference type="PANTHER" id="PTHR21212">
    <property type="entry name" value="BERNARDINELLI-SEIP CONGENITAL LIPODYSTROPHY 2 HOMOLOG BSCL2 PROTEIN"/>
    <property type="match status" value="1"/>
</dbReference>
<dbReference type="InterPro" id="IPR012295">
    <property type="entry name" value="TBP_dom_sf"/>
</dbReference>
<dbReference type="Gene3D" id="2.60.40.10">
    <property type="entry name" value="Immunoglobulins"/>
    <property type="match status" value="1"/>
</dbReference>
<name>A0AAD1TF42_PELCU</name>
<gene>
    <name evidence="14" type="ORF">PECUL_23A008900</name>
</gene>
<dbReference type="Pfam" id="PF00352">
    <property type="entry name" value="TBP"/>
    <property type="match status" value="1"/>
</dbReference>
<dbReference type="Pfam" id="PF06775">
    <property type="entry name" value="Seipin"/>
    <property type="match status" value="1"/>
</dbReference>
<dbReference type="InterPro" id="IPR000814">
    <property type="entry name" value="TBP"/>
</dbReference>
<dbReference type="SMART" id="SM00060">
    <property type="entry name" value="FN3"/>
    <property type="match status" value="1"/>
</dbReference>
<evidence type="ECO:0000256" key="2">
    <source>
        <dbReference type="ARBA" id="ARBA00005560"/>
    </source>
</evidence>
<dbReference type="SUPFAM" id="SSF49265">
    <property type="entry name" value="Fibronectin type III"/>
    <property type="match status" value="1"/>
</dbReference>
<evidence type="ECO:0000256" key="5">
    <source>
        <dbReference type="ARBA" id="ARBA00022824"/>
    </source>
</evidence>
<evidence type="ECO:0000256" key="1">
    <source>
        <dbReference type="ARBA" id="ARBA00004477"/>
    </source>
</evidence>
<dbReference type="EMBL" id="OW240923">
    <property type="protein sequence ID" value="CAH2325113.1"/>
    <property type="molecule type" value="Genomic_DNA"/>
</dbReference>
<keyword evidence="4 12" id="KW-0812">Transmembrane</keyword>
<evidence type="ECO:0000256" key="3">
    <source>
        <dbReference type="ARBA" id="ARBA00022064"/>
    </source>
</evidence>
<evidence type="ECO:0000256" key="7">
    <source>
        <dbReference type="ARBA" id="ARBA00023098"/>
    </source>
</evidence>
<evidence type="ECO:0000256" key="12">
    <source>
        <dbReference type="SAM" id="Phobius"/>
    </source>
</evidence>
<dbReference type="PRINTS" id="PR00686">
    <property type="entry name" value="TIFACTORIID"/>
</dbReference>
<feature type="region of interest" description="Disordered" evidence="11">
    <location>
        <begin position="402"/>
        <end position="421"/>
    </location>
</feature>
<dbReference type="InterPro" id="IPR036116">
    <property type="entry name" value="FN3_sf"/>
</dbReference>
<organism evidence="14 15">
    <name type="scientific">Pelobates cultripes</name>
    <name type="common">Western spadefoot toad</name>
    <dbReference type="NCBI Taxonomy" id="61616"/>
    <lineage>
        <taxon>Eukaryota</taxon>
        <taxon>Metazoa</taxon>
        <taxon>Chordata</taxon>
        <taxon>Craniata</taxon>
        <taxon>Vertebrata</taxon>
        <taxon>Euteleostomi</taxon>
        <taxon>Amphibia</taxon>
        <taxon>Batrachia</taxon>
        <taxon>Anura</taxon>
        <taxon>Pelobatoidea</taxon>
        <taxon>Pelobatidae</taxon>
        <taxon>Pelobates</taxon>
    </lineage>
</organism>
<evidence type="ECO:0000313" key="14">
    <source>
        <dbReference type="EMBL" id="CAH2325113.1"/>
    </source>
</evidence>
<protein>
    <recommendedName>
        <fullName evidence="3">Seipin</fullName>
    </recommendedName>
</protein>
<evidence type="ECO:0000313" key="15">
    <source>
        <dbReference type="Proteomes" id="UP001295444"/>
    </source>
</evidence>
<evidence type="ECO:0000259" key="13">
    <source>
        <dbReference type="PROSITE" id="PS50853"/>
    </source>
</evidence>
<dbReference type="CDD" id="cd00063">
    <property type="entry name" value="FN3"/>
    <property type="match status" value="1"/>
</dbReference>
<dbReference type="Proteomes" id="UP001295444">
    <property type="component" value="Chromosome 12"/>
</dbReference>
<dbReference type="Pfam" id="PF00041">
    <property type="entry name" value="fn3"/>
    <property type="match status" value="1"/>
</dbReference>
<evidence type="ECO:0000256" key="6">
    <source>
        <dbReference type="ARBA" id="ARBA00022989"/>
    </source>
</evidence>
<keyword evidence="5" id="KW-0256">Endoplasmic reticulum</keyword>
<evidence type="ECO:0000256" key="10">
    <source>
        <dbReference type="ARBA" id="ARBA00023163"/>
    </source>
</evidence>
<keyword evidence="9 12" id="KW-0472">Membrane</keyword>
<keyword evidence="6 12" id="KW-1133">Transmembrane helix</keyword>
<proteinExistence type="inferred from homology"/>
<dbReference type="AlphaFoldDB" id="A0AAD1TF42"/>
<dbReference type="GO" id="GO:0005789">
    <property type="term" value="C:endoplasmic reticulum membrane"/>
    <property type="evidence" value="ECO:0007669"/>
    <property type="project" value="UniProtKB-SubCell"/>
</dbReference>
<dbReference type="PANTHER" id="PTHR21212:SF0">
    <property type="entry name" value="SEIPIN"/>
    <property type="match status" value="1"/>
</dbReference>
<dbReference type="GO" id="GO:0140042">
    <property type="term" value="P:lipid droplet formation"/>
    <property type="evidence" value="ECO:0007669"/>
    <property type="project" value="UniProtKB-ARBA"/>
</dbReference>
<comment type="subcellular location">
    <subcellularLocation>
        <location evidence="1">Endoplasmic reticulum membrane</location>
        <topology evidence="1">Multi-pass membrane protein</topology>
    </subcellularLocation>
</comment>
<dbReference type="GO" id="GO:0006352">
    <property type="term" value="P:DNA-templated transcription initiation"/>
    <property type="evidence" value="ECO:0007669"/>
    <property type="project" value="InterPro"/>
</dbReference>
<reference evidence="14" key="1">
    <citation type="submission" date="2022-03" db="EMBL/GenBank/DDBJ databases">
        <authorList>
            <person name="Alioto T."/>
            <person name="Alioto T."/>
            <person name="Gomez Garrido J."/>
        </authorList>
    </citation>
    <scope>NUCLEOTIDE SEQUENCE</scope>
</reference>
<feature type="domain" description="Fibronectin type-III" evidence="13">
    <location>
        <begin position="521"/>
        <end position="616"/>
    </location>
</feature>
<dbReference type="GO" id="GO:0006629">
    <property type="term" value="P:lipid metabolic process"/>
    <property type="evidence" value="ECO:0007669"/>
    <property type="project" value="UniProtKB-KW"/>
</dbReference>
<keyword evidence="8" id="KW-0238">DNA-binding</keyword>
<feature type="transmembrane region" description="Helical" evidence="12">
    <location>
        <begin position="31"/>
        <end position="54"/>
    </location>
</feature>
<sequence>MSQGLSPPALLWLEEICVVMFLRIRRLVLQAGLLVCAVIFLLWVSVFLYGSFYYSYMPTVKFSSPVHYQYSSSCNPPAGILCSFPTANVSLMKNNRDRSLISRQYYFISFATGSNEPQVPQVAVSSTGWISIAAQFWRCEECSSVHHRPSLQLISAEGKSIGSPEGTDPGAEYSRLTYVPTIGAVIEIQSVRIQIYNAELRVHAHFTGLRHNGRNAIRATGKTNRIELRRPGPTRVHGVQLQDTACQWIRGIEENMQFSSYEPELFPGLIYRMVKPRIVLLIFVSGKVVLTGFAEGRTWMQQFRGECTQNQHTPNTNENKVSQIEDRCLKKQQHEPELVVARETADASQQYKGLSQNGCASCCHLFPSAGKAAREIQLFFSWPFLLLLSLPVTTIGPTALPTENKTQSLENNGTDLNSKNSSSLTTIAPTLINNQSSAPLFTKVTQGHKSTREHIRYITGGTGDDYYEDDNEETIPPIPPNIILEPCPYDRCKHLETPCEETQRRAQGRCLCPGINGPTIRPSRPHLTQIIPGERYINMSWCSPLSTVHGYKVLYGPPTGLLERGPVLNDSFRFCVIEGLLPNTPYRVCILAFNDAGESPVEEGNLDMDSETTVSCRLIHTTSSKELYIYVGVGLAALAGLVGLAVLGYCLYKKRKSNKETNWEEMVLPDQLYRGHSVEQL</sequence>
<dbReference type="PROSITE" id="PS50853">
    <property type="entry name" value="FN3"/>
    <property type="match status" value="1"/>
</dbReference>
<dbReference type="InterPro" id="IPR003961">
    <property type="entry name" value="FN3_dom"/>
</dbReference>
<evidence type="ECO:0000256" key="11">
    <source>
        <dbReference type="SAM" id="MobiDB-lite"/>
    </source>
</evidence>
<accession>A0AAD1TF42</accession>
<evidence type="ECO:0000256" key="4">
    <source>
        <dbReference type="ARBA" id="ARBA00022692"/>
    </source>
</evidence>
<evidence type="ECO:0000256" key="8">
    <source>
        <dbReference type="ARBA" id="ARBA00023125"/>
    </source>
</evidence>
<dbReference type="GO" id="GO:0003677">
    <property type="term" value="F:DNA binding"/>
    <property type="evidence" value="ECO:0007669"/>
    <property type="project" value="UniProtKB-KW"/>
</dbReference>
<dbReference type="InterPro" id="IPR013783">
    <property type="entry name" value="Ig-like_fold"/>
</dbReference>
<feature type="transmembrane region" description="Helical" evidence="12">
    <location>
        <begin position="627"/>
        <end position="652"/>
    </location>
</feature>
<keyword evidence="10" id="KW-0804">Transcription</keyword>